<evidence type="ECO:0000313" key="2">
    <source>
        <dbReference type="EMBL" id="GAN36259.1"/>
    </source>
</evidence>
<protein>
    <submittedName>
        <fullName evidence="2">Uncharacterized protein</fullName>
    </submittedName>
</protein>
<accession>A0A0C9PW27</accession>
<name>A0A0C9PW27_LACPA</name>
<feature type="transmembrane region" description="Helical" evidence="1">
    <location>
        <begin position="61"/>
        <end position="81"/>
    </location>
</feature>
<dbReference type="RefSeq" id="WP_003568143.1">
    <property type="nucleotide sequence ID" value="NZ_BAYM01000061.1"/>
</dbReference>
<dbReference type="GeneID" id="57091380"/>
<dbReference type="Proteomes" id="UP000032552">
    <property type="component" value="Unassembled WGS sequence"/>
</dbReference>
<sequence length="84" mass="9544">MVHIIGVLLGVSITSMIIFWIMRTSKGPIDHRTRALLWLVMALVVIGNLAGHLMVVEHSKWALAFTWSFAFAQLIILWVIARNF</sequence>
<keyword evidence="1" id="KW-0812">Transmembrane</keyword>
<reference evidence="3" key="1">
    <citation type="submission" date="2014-05" db="EMBL/GenBank/DDBJ databases">
        <title>Whole genome sequencing of Lactobacillus casei NRIC0644.</title>
        <authorList>
            <person name="Atarashi H."/>
            <person name="Yoshida Y."/>
            <person name="Fujimura S."/>
            <person name="Tanaka N."/>
            <person name="Shiwa Y."/>
            <person name="Yoshikawa H."/>
            <person name="Okada S."/>
            <person name="Nakagawa J."/>
        </authorList>
    </citation>
    <scope>NUCLEOTIDE SEQUENCE [LARGE SCALE GENOMIC DNA]</scope>
    <source>
        <strain evidence="3">NRIC0644</strain>
    </source>
</reference>
<proteinExistence type="predicted"/>
<feature type="transmembrane region" description="Helical" evidence="1">
    <location>
        <begin position="35"/>
        <end position="55"/>
    </location>
</feature>
<comment type="caution">
    <text evidence="2">The sequence shown here is derived from an EMBL/GenBank/DDBJ whole genome shotgun (WGS) entry which is preliminary data.</text>
</comment>
<keyword evidence="1" id="KW-1133">Transmembrane helix</keyword>
<organism evidence="2 3">
    <name type="scientific">Lacticaseibacillus paracasei NRIC 0644</name>
    <dbReference type="NCBI Taxonomy" id="1435038"/>
    <lineage>
        <taxon>Bacteria</taxon>
        <taxon>Bacillati</taxon>
        <taxon>Bacillota</taxon>
        <taxon>Bacilli</taxon>
        <taxon>Lactobacillales</taxon>
        <taxon>Lactobacillaceae</taxon>
        <taxon>Lacticaseibacillus</taxon>
    </lineage>
</organism>
<dbReference type="AlphaFoldDB" id="A0A0C9PW27"/>
<gene>
    <name evidence="2" type="ORF">LC0644_0848</name>
</gene>
<keyword evidence="1" id="KW-0472">Membrane</keyword>
<feature type="transmembrane region" description="Helical" evidence="1">
    <location>
        <begin position="6"/>
        <end position="23"/>
    </location>
</feature>
<evidence type="ECO:0000256" key="1">
    <source>
        <dbReference type="SAM" id="Phobius"/>
    </source>
</evidence>
<evidence type="ECO:0000313" key="3">
    <source>
        <dbReference type="Proteomes" id="UP000032552"/>
    </source>
</evidence>
<dbReference type="EMBL" id="BAYM01000061">
    <property type="protein sequence ID" value="GAN36259.1"/>
    <property type="molecule type" value="Genomic_DNA"/>
</dbReference>